<dbReference type="RefSeq" id="WP_149286202.1">
    <property type="nucleotide sequence ID" value="NZ_CP038437.2"/>
</dbReference>
<feature type="domain" description="CinA C-terminal" evidence="1">
    <location>
        <begin position="17"/>
        <end position="167"/>
    </location>
</feature>
<organism evidence="2 3">
    <name type="scientific">Halomonas binhaiensis</name>
    <dbReference type="NCBI Taxonomy" id="2562282"/>
    <lineage>
        <taxon>Bacteria</taxon>
        <taxon>Pseudomonadati</taxon>
        <taxon>Pseudomonadota</taxon>
        <taxon>Gammaproteobacteria</taxon>
        <taxon>Oceanospirillales</taxon>
        <taxon>Halomonadaceae</taxon>
        <taxon>Halomonas</taxon>
    </lineage>
</organism>
<reference evidence="2" key="1">
    <citation type="submission" date="2021-02" db="EMBL/GenBank/DDBJ databases">
        <title>Strain Y2R2, a novel species of the genus Halomonas.</title>
        <authorList>
            <person name="Huang H."/>
        </authorList>
    </citation>
    <scope>NUCLEOTIDE SEQUENCE</scope>
    <source>
        <strain evidence="2">Y2R2</strain>
    </source>
</reference>
<dbReference type="Proteomes" id="UP000324285">
    <property type="component" value="Chromosome"/>
</dbReference>
<evidence type="ECO:0000313" key="3">
    <source>
        <dbReference type="Proteomes" id="UP000324285"/>
    </source>
</evidence>
<dbReference type="Pfam" id="PF02464">
    <property type="entry name" value="CinA"/>
    <property type="match status" value="1"/>
</dbReference>
<dbReference type="OrthoDB" id="9801454at2"/>
<gene>
    <name evidence="2" type="ORF">E4T21_17170</name>
</gene>
<dbReference type="AlphaFoldDB" id="A0A5C1NJX1"/>
<dbReference type="EMBL" id="CP038437">
    <property type="protein sequence ID" value="QEM83080.1"/>
    <property type="molecule type" value="Genomic_DNA"/>
</dbReference>
<evidence type="ECO:0000259" key="1">
    <source>
        <dbReference type="Pfam" id="PF02464"/>
    </source>
</evidence>
<dbReference type="Gene3D" id="3.90.950.20">
    <property type="entry name" value="CinA-like"/>
    <property type="match status" value="1"/>
</dbReference>
<accession>A0A5C1NJX1</accession>
<name>A0A5C1NJX1_9GAMM</name>
<dbReference type="NCBIfam" id="TIGR00199">
    <property type="entry name" value="PncC_domain"/>
    <property type="match status" value="1"/>
</dbReference>
<protein>
    <submittedName>
        <fullName evidence="2">CinA family protein</fullName>
    </submittedName>
</protein>
<evidence type="ECO:0000313" key="2">
    <source>
        <dbReference type="EMBL" id="QEM83080.1"/>
    </source>
</evidence>
<dbReference type="InterPro" id="IPR008136">
    <property type="entry name" value="CinA_C"/>
</dbReference>
<dbReference type="InterPro" id="IPR036653">
    <property type="entry name" value="CinA-like_C"/>
</dbReference>
<proteinExistence type="predicted"/>
<sequence>MPSDVPSTAPSTPLMMLSERLGKVCLAQGVAVTAAESCTGGGVAAAITDISGSSAYFETGYVTYSNAAKTRLLGVPEATLEQHGAVSQAVVEAMVQGACQDSGAELGVAVSGVAGPSGGTPDKPVGLVWFAWSAHGRVSTESCCFPGGRGEVREQAVRHALLGLIQALEAGA</sequence>
<keyword evidence="3" id="KW-1185">Reference proteome</keyword>
<dbReference type="SUPFAM" id="SSF142433">
    <property type="entry name" value="CinA-like"/>
    <property type="match status" value="1"/>
</dbReference>
<dbReference type="KEGG" id="hbh:E4T21_17170"/>